<dbReference type="SUPFAM" id="SSF55486">
    <property type="entry name" value="Metalloproteases ('zincins'), catalytic domain"/>
    <property type="match status" value="1"/>
</dbReference>
<dbReference type="PIRSF" id="PIRSF016493">
    <property type="entry name" value="Glycyl_aminpptds"/>
    <property type="match status" value="1"/>
</dbReference>
<protein>
    <submittedName>
        <fullName evidence="2">Peptidase M61</fullName>
    </submittedName>
</protein>
<proteinExistence type="predicted"/>
<dbReference type="AlphaFoldDB" id="A0A220UL40"/>
<dbReference type="SUPFAM" id="SSF50156">
    <property type="entry name" value="PDZ domain-like"/>
    <property type="match status" value="1"/>
</dbReference>
<dbReference type="InterPro" id="IPR001478">
    <property type="entry name" value="PDZ"/>
</dbReference>
<dbReference type="Pfam" id="PF17899">
    <property type="entry name" value="Peptidase_M61_N"/>
    <property type="match status" value="1"/>
</dbReference>
<dbReference type="Gene3D" id="2.30.42.10">
    <property type="match status" value="1"/>
</dbReference>
<dbReference type="PROSITE" id="PS50106">
    <property type="entry name" value="PDZ"/>
    <property type="match status" value="1"/>
</dbReference>
<dbReference type="InterPro" id="IPR040756">
    <property type="entry name" value="Peptidase_M61_N"/>
</dbReference>
<dbReference type="Proteomes" id="UP000198367">
    <property type="component" value="Chromosome"/>
</dbReference>
<evidence type="ECO:0000313" key="3">
    <source>
        <dbReference type="Proteomes" id="UP000198367"/>
    </source>
</evidence>
<dbReference type="InterPro" id="IPR027268">
    <property type="entry name" value="Peptidase_M4/M1_CTD_sf"/>
</dbReference>
<evidence type="ECO:0000259" key="1">
    <source>
        <dbReference type="PROSITE" id="PS50106"/>
    </source>
</evidence>
<dbReference type="RefSeq" id="WP_089067575.1">
    <property type="nucleotide sequence ID" value="NZ_CP022358.1"/>
</dbReference>
<dbReference type="EMBL" id="CP022358">
    <property type="protein sequence ID" value="ASK68897.1"/>
    <property type="molecule type" value="Genomic_DNA"/>
</dbReference>
<sequence>MLHYHIIPVDPKAHLFAVTMTVQKPHPKQVFSLPAWLPGSYMVRDFAKNIIDLKATGDNGEPLKLTQLDKQTWSVEHHSTQLTLTYQVYAWDLSVRTAHLDMTHGFFNGSSVFLAAHGFEAGLHTVTMAAPTEPSLNEWRLATSMTRQSGNEFAFGEFCAQSYDELIDHPVEMGLFTQASFEACGVRHDIVLNGRHRAHMPRLCQDLKAICEYQIKLFGTPAPFERYLFMTTVLDNGFGGLEHRASTALMCSRKDLPLSMDAPINNDYRTYLSLCSHEYFHSWNVKRIKPECFLPYQLEAETYTPQLWAYEGITSYYDDFLTYRAGLVDEQSYLDMLSETFTRVYRSQGRFKQSIKDSSFNAWTKFYKQDENAQNAIISYYTKGALFALYLDLTLRSETQGKYNLDDLMTILWQEYALQNRGTTDECHQRIVERLLGRDCQDLFAYLDNTDDIPLAPLLAEFGVELTLRASNGAQDVGGGSAKGYEIAFGAKTQAAPIGLKVTTVAQGSPAHLAGLSAGDILIAADNLQVTGQFEAQLQQYPLGQRLTLHWFRRDELMTGELIIAEAPKDTVALSITDKDKLQAWLGR</sequence>
<dbReference type="KEGG" id="sbj:CF168_08385"/>
<dbReference type="InterPro" id="IPR024191">
    <property type="entry name" value="Peptidase_M61"/>
</dbReference>
<keyword evidence="3" id="KW-1185">Reference proteome</keyword>
<dbReference type="Pfam" id="PF05299">
    <property type="entry name" value="Peptidase_M61"/>
    <property type="match status" value="1"/>
</dbReference>
<dbReference type="InterPro" id="IPR007963">
    <property type="entry name" value="Peptidase_M61_catalytic"/>
</dbReference>
<name>A0A220UL40_9GAMM</name>
<feature type="domain" description="PDZ" evidence="1">
    <location>
        <begin position="465"/>
        <end position="532"/>
    </location>
</feature>
<gene>
    <name evidence="2" type="ORF">CF168_08385</name>
</gene>
<organism evidence="2 3">
    <name type="scientific">Shewanella bicestrii</name>
    <dbReference type="NCBI Taxonomy" id="2018305"/>
    <lineage>
        <taxon>Bacteria</taxon>
        <taxon>Pseudomonadati</taxon>
        <taxon>Pseudomonadota</taxon>
        <taxon>Gammaproteobacteria</taxon>
        <taxon>Alteromonadales</taxon>
        <taxon>Shewanellaceae</taxon>
        <taxon>Shewanella</taxon>
    </lineage>
</organism>
<evidence type="ECO:0000313" key="2">
    <source>
        <dbReference type="EMBL" id="ASK68897.1"/>
    </source>
</evidence>
<dbReference type="InterPro" id="IPR036034">
    <property type="entry name" value="PDZ_sf"/>
</dbReference>
<reference evidence="2 3" key="1">
    <citation type="submission" date="2017-07" db="EMBL/GenBank/DDBJ databases">
        <title>Phenotypical and genomic characterization of a clinical isolate of Shewanella bicestrii sp. nov. producing an extended-spectrum beta-lactamase and a new oxacillinase variant.</title>
        <authorList>
            <person name="Jousset A.B."/>
            <person name="Bonnin R.A."/>
            <person name="Girlich D."/>
            <person name="Dabos L."/>
            <person name="Potron A."/>
            <person name="Dortet L."/>
            <person name="Glaser P."/>
            <person name="Naas T."/>
        </authorList>
    </citation>
    <scope>NUCLEOTIDE SEQUENCE [LARGE SCALE GENOMIC DNA]</scope>
    <source>
        <strain evidence="2 3">JAB-1</strain>
    </source>
</reference>
<dbReference type="Gene3D" id="1.10.390.10">
    <property type="entry name" value="Neutral Protease Domain 2"/>
    <property type="match status" value="1"/>
</dbReference>
<dbReference type="Gene3D" id="2.60.40.3650">
    <property type="match status" value="1"/>
</dbReference>
<accession>A0A220UL40</accession>
<dbReference type="InterPro" id="IPR041489">
    <property type="entry name" value="PDZ_6"/>
</dbReference>
<dbReference type="Pfam" id="PF17820">
    <property type="entry name" value="PDZ_6"/>
    <property type="match status" value="1"/>
</dbReference>